<feature type="compositionally biased region" description="Low complexity" evidence="5">
    <location>
        <begin position="218"/>
        <end position="251"/>
    </location>
</feature>
<dbReference type="GO" id="GO:0003690">
    <property type="term" value="F:double-stranded DNA binding"/>
    <property type="evidence" value="ECO:0007669"/>
    <property type="project" value="TreeGrafter"/>
</dbReference>
<dbReference type="EMBL" id="JAULSR010000001">
    <property type="protein sequence ID" value="KAK0635674.1"/>
    <property type="molecule type" value="Genomic_DNA"/>
</dbReference>
<evidence type="ECO:0000256" key="3">
    <source>
        <dbReference type="ARBA" id="ARBA00022771"/>
    </source>
</evidence>
<dbReference type="InterPro" id="IPR019447">
    <property type="entry name" value="DNA/RNA-bd_Kin17_WH-like_dom"/>
</dbReference>
<comment type="similarity">
    <text evidence="1">Belongs to the KIN17 family.</text>
</comment>
<keyword evidence="4" id="KW-0862">Zinc</keyword>
<dbReference type="SUPFAM" id="SSF57667">
    <property type="entry name" value="beta-beta-alpha zinc fingers"/>
    <property type="match status" value="1"/>
</dbReference>
<dbReference type="Pfam" id="PF25095">
    <property type="entry name" value="C2H2-zf_KIN17"/>
    <property type="match status" value="1"/>
</dbReference>
<dbReference type="PANTHER" id="PTHR12805:SF0">
    <property type="entry name" value="DNA_RNA-BINDING PROTEIN KIN17"/>
    <property type="match status" value="1"/>
</dbReference>
<reference evidence="7" key="1">
    <citation type="submission" date="2023-06" db="EMBL/GenBank/DDBJ databases">
        <title>Genome-scale phylogeny and comparative genomics of the fungal order Sordariales.</title>
        <authorList>
            <consortium name="Lawrence Berkeley National Laboratory"/>
            <person name="Hensen N."/>
            <person name="Bonometti L."/>
            <person name="Westerberg I."/>
            <person name="Brannstrom I.O."/>
            <person name="Guillou S."/>
            <person name="Cros-Aarteil S."/>
            <person name="Calhoun S."/>
            <person name="Haridas S."/>
            <person name="Kuo A."/>
            <person name="Mondo S."/>
            <person name="Pangilinan J."/>
            <person name="Riley R."/>
            <person name="LaButti K."/>
            <person name="Andreopoulos B."/>
            <person name="Lipzen A."/>
            <person name="Chen C."/>
            <person name="Yanf M."/>
            <person name="Daum C."/>
            <person name="Ng V."/>
            <person name="Clum A."/>
            <person name="Steindorff A."/>
            <person name="Ohm R."/>
            <person name="Martin F."/>
            <person name="Silar P."/>
            <person name="Natvig D."/>
            <person name="Lalanne C."/>
            <person name="Gautier V."/>
            <person name="Ament-velasquez S.L."/>
            <person name="Kruys A."/>
            <person name="Hutchinson M.I."/>
            <person name="Powell A.J."/>
            <person name="Barry K."/>
            <person name="Miller A.N."/>
            <person name="Grigoriev I.V."/>
            <person name="Debuchy R."/>
            <person name="Gladieux P."/>
            <person name="Thoren M.H."/>
            <person name="Johannesson H."/>
        </authorList>
    </citation>
    <scope>NUCLEOTIDE SEQUENCE</scope>
    <source>
        <strain evidence="7">SMH3391-2</strain>
    </source>
</reference>
<evidence type="ECO:0000256" key="2">
    <source>
        <dbReference type="ARBA" id="ARBA00022723"/>
    </source>
</evidence>
<dbReference type="InterPro" id="IPR013087">
    <property type="entry name" value="Znf_C2H2_type"/>
</dbReference>
<keyword evidence="2" id="KW-0479">Metal-binding</keyword>
<keyword evidence="3" id="KW-0863">Zinc-finger</keyword>
<feature type="domain" description="C2H2-type" evidence="6">
    <location>
        <begin position="28"/>
        <end position="50"/>
    </location>
</feature>
<name>A0AA40CFQ2_9PEZI</name>
<dbReference type="Proteomes" id="UP001174934">
    <property type="component" value="Unassembled WGS sequence"/>
</dbReference>
<feature type="region of interest" description="Disordered" evidence="5">
    <location>
        <begin position="178"/>
        <end position="298"/>
    </location>
</feature>
<evidence type="ECO:0000256" key="4">
    <source>
        <dbReference type="ARBA" id="ARBA00022833"/>
    </source>
</evidence>
<feature type="compositionally biased region" description="Polar residues" evidence="5">
    <location>
        <begin position="252"/>
        <end position="263"/>
    </location>
</feature>
<dbReference type="AlphaFoldDB" id="A0AA40CFQ2"/>
<dbReference type="InterPro" id="IPR038254">
    <property type="entry name" value="KIN17_WH-like_sf"/>
</dbReference>
<accession>A0AA40CFQ2</accession>
<dbReference type="Gene3D" id="1.10.10.2030">
    <property type="entry name" value="DNA/RNA-binding protein Kin17, conserved domain"/>
    <property type="match status" value="1"/>
</dbReference>
<dbReference type="PANTHER" id="PTHR12805">
    <property type="entry name" value="KIN17 KIN, ANTIGENIC DETERMINANT OF RECA PROTEIN HOMOLOG"/>
    <property type="match status" value="1"/>
</dbReference>
<evidence type="ECO:0000313" key="8">
    <source>
        <dbReference type="Proteomes" id="UP001174934"/>
    </source>
</evidence>
<dbReference type="GO" id="GO:0008270">
    <property type="term" value="F:zinc ion binding"/>
    <property type="evidence" value="ECO:0007669"/>
    <property type="project" value="UniProtKB-KW"/>
</dbReference>
<dbReference type="InterPro" id="IPR036236">
    <property type="entry name" value="Znf_C2H2_sf"/>
</dbReference>
<dbReference type="Pfam" id="PF10357">
    <property type="entry name" value="WH_KIN17"/>
    <property type="match status" value="1"/>
</dbReference>
<dbReference type="GO" id="GO:0006260">
    <property type="term" value="P:DNA replication"/>
    <property type="evidence" value="ECO:0007669"/>
    <property type="project" value="TreeGrafter"/>
</dbReference>
<sequence length="350" mass="39323">MPKAEFGSAKQIGAQIKARGLNRLRWYCSPCQKSCRDENGYKMHCQSESHTRKVLEVGANFKGVQEDFSKEFLHEFVSLLKTAHGEKQIHINKFYQEVIARRDHTHLNATKWHSLTEFAKYLGKNSICRVEEKDDGIFIAWINDSPEAMKRREEARRKELQDKGDEEREQMLLKEQIKRAQKEAGSRGVELEGEEDEEKHALNRQEGEKIKLSFGAKPTTTTATPITTPAPSTTPPSGLLSSSSASPNPTSELPTSTENSTLEPTVGALRSDIRTEEASKPVAPKPVSLKFGAKPQPKNVFKNAFSGAPKKVMIAQPKKMSEAERIMKEEIERKRAREAGGGPPNKRPRF</sequence>
<keyword evidence="8" id="KW-1185">Reference proteome</keyword>
<dbReference type="GO" id="GO:0005634">
    <property type="term" value="C:nucleus"/>
    <property type="evidence" value="ECO:0007669"/>
    <property type="project" value="TreeGrafter"/>
</dbReference>
<dbReference type="FunFam" id="1.10.10.2030:FF:000001">
    <property type="entry name" value="DNA/RNA-binding protein KIN17, putative"/>
    <property type="match status" value="1"/>
</dbReference>
<dbReference type="GO" id="GO:0006974">
    <property type="term" value="P:DNA damage response"/>
    <property type="evidence" value="ECO:0007669"/>
    <property type="project" value="TreeGrafter"/>
</dbReference>
<dbReference type="PROSITE" id="PS00028">
    <property type="entry name" value="ZINC_FINGER_C2H2_1"/>
    <property type="match status" value="1"/>
</dbReference>
<evidence type="ECO:0000313" key="7">
    <source>
        <dbReference type="EMBL" id="KAK0635674.1"/>
    </source>
</evidence>
<protein>
    <submittedName>
        <fullName evidence="7">Domain of Kin17 curved DNA-binding protein-domain-containing protein</fullName>
    </submittedName>
</protein>
<comment type="caution">
    <text evidence="7">The sequence shown here is derived from an EMBL/GenBank/DDBJ whole genome shotgun (WGS) entry which is preliminary data.</text>
</comment>
<keyword evidence="7" id="KW-0238">DNA-binding</keyword>
<organism evidence="7 8">
    <name type="scientific">Bombardia bombarda</name>
    <dbReference type="NCBI Taxonomy" id="252184"/>
    <lineage>
        <taxon>Eukaryota</taxon>
        <taxon>Fungi</taxon>
        <taxon>Dikarya</taxon>
        <taxon>Ascomycota</taxon>
        <taxon>Pezizomycotina</taxon>
        <taxon>Sordariomycetes</taxon>
        <taxon>Sordariomycetidae</taxon>
        <taxon>Sordariales</taxon>
        <taxon>Lasiosphaeriaceae</taxon>
        <taxon>Bombardia</taxon>
    </lineage>
</organism>
<dbReference type="InterPro" id="IPR056767">
    <property type="entry name" value="C2H2-Znf_KIN17"/>
</dbReference>
<dbReference type="SMART" id="SM01253">
    <property type="entry name" value="Kin17_mid"/>
    <property type="match status" value="1"/>
</dbReference>
<evidence type="ECO:0000259" key="6">
    <source>
        <dbReference type="PROSITE" id="PS00028"/>
    </source>
</evidence>
<evidence type="ECO:0000256" key="1">
    <source>
        <dbReference type="ARBA" id="ARBA00008517"/>
    </source>
</evidence>
<proteinExistence type="inferred from homology"/>
<gene>
    <name evidence="7" type="ORF">B0T17DRAFT_516930</name>
</gene>
<evidence type="ECO:0000256" key="5">
    <source>
        <dbReference type="SAM" id="MobiDB-lite"/>
    </source>
</evidence>
<feature type="compositionally biased region" description="Basic and acidic residues" evidence="5">
    <location>
        <begin position="198"/>
        <end position="211"/>
    </location>
</feature>
<dbReference type="InterPro" id="IPR037321">
    <property type="entry name" value="KIN17-like"/>
</dbReference>